<evidence type="ECO:0000313" key="2">
    <source>
        <dbReference type="Proteomes" id="UP001432062"/>
    </source>
</evidence>
<organism evidence="1 2">
    <name type="scientific">Nocardia vinacea</name>
    <dbReference type="NCBI Taxonomy" id="96468"/>
    <lineage>
        <taxon>Bacteria</taxon>
        <taxon>Bacillati</taxon>
        <taxon>Actinomycetota</taxon>
        <taxon>Actinomycetes</taxon>
        <taxon>Mycobacteriales</taxon>
        <taxon>Nocardiaceae</taxon>
        <taxon>Nocardia</taxon>
    </lineage>
</organism>
<evidence type="ECO:0000313" key="1">
    <source>
        <dbReference type="EMBL" id="WUV46323.1"/>
    </source>
</evidence>
<dbReference type="Proteomes" id="UP001432062">
    <property type="component" value="Chromosome"/>
</dbReference>
<gene>
    <name evidence="1" type="ORF">OG563_45965</name>
</gene>
<dbReference type="RefSeq" id="WP_329409974.1">
    <property type="nucleotide sequence ID" value="NZ_CP109441.1"/>
</dbReference>
<sequence>MVVLFDGSLEPAKRPPDCRERIAVPADTPVLGGDLPIGIVRPALQFADQHVESVTRSDRATEVLAVTEAELDRSGRAVYRVRRRCCVARRTDTAGSDRTGG</sequence>
<name>A0ABZ1YTH3_9NOCA</name>
<accession>A0ABZ1YTH3</accession>
<reference evidence="1" key="1">
    <citation type="submission" date="2022-10" db="EMBL/GenBank/DDBJ databases">
        <title>The complete genomes of actinobacterial strains from the NBC collection.</title>
        <authorList>
            <person name="Joergensen T.S."/>
            <person name="Alvarez Arevalo M."/>
            <person name="Sterndorff E.B."/>
            <person name="Faurdal D."/>
            <person name="Vuksanovic O."/>
            <person name="Mourched A.-S."/>
            <person name="Charusanti P."/>
            <person name="Shaw S."/>
            <person name="Blin K."/>
            <person name="Weber T."/>
        </authorList>
    </citation>
    <scope>NUCLEOTIDE SEQUENCE</scope>
    <source>
        <strain evidence="1">NBC_01482</strain>
    </source>
</reference>
<keyword evidence="2" id="KW-1185">Reference proteome</keyword>
<dbReference type="EMBL" id="CP109441">
    <property type="protein sequence ID" value="WUV46323.1"/>
    <property type="molecule type" value="Genomic_DNA"/>
</dbReference>
<proteinExistence type="predicted"/>
<protein>
    <submittedName>
        <fullName evidence="1">Uncharacterized protein</fullName>
    </submittedName>
</protein>